<dbReference type="InterPro" id="IPR006143">
    <property type="entry name" value="RND_pump_MFP"/>
</dbReference>
<gene>
    <name evidence="4" type="ORF">DGMP_24240</name>
</gene>
<reference evidence="4" key="1">
    <citation type="submission" date="2020-09" db="EMBL/GenBank/DDBJ databases">
        <title>Desulfogranum mesoprofundum gen. nov., sp. nov., a novel mesophilic, sulfate-reducing chemolithoautotroph isolated from a deep-sea hydrothermal vent chimney in the Suiyo Seamount.</title>
        <authorList>
            <person name="Hashimoto Y."/>
            <person name="Nakagawa S."/>
        </authorList>
    </citation>
    <scope>NUCLEOTIDE SEQUENCE</scope>
    <source>
        <strain evidence="4">KT2</strain>
    </source>
</reference>
<evidence type="ECO:0000313" key="4">
    <source>
        <dbReference type="EMBL" id="BCL61731.1"/>
    </source>
</evidence>
<proteinExistence type="inferred from homology"/>
<accession>A0A8D5JS52</accession>
<dbReference type="Pfam" id="PF25917">
    <property type="entry name" value="BSH_RND"/>
    <property type="match status" value="1"/>
</dbReference>
<keyword evidence="5" id="KW-1185">Reference proteome</keyword>
<dbReference type="KEGG" id="dbk:DGMP_24240"/>
<dbReference type="RefSeq" id="WP_228854155.1">
    <property type="nucleotide sequence ID" value="NZ_AP024086.1"/>
</dbReference>
<dbReference type="InterPro" id="IPR058625">
    <property type="entry name" value="MdtA-like_BSH"/>
</dbReference>
<sequence length="399" mass="44152">MSQKKDKQTVLRRHKMKKWMVFVIMTAICIPAGFAAFYLKPDIDKEVNVEEPAAGVEIVTVLSVEPQACGANISAFGEVVPRRRITVKSQVEGQVVFLSDRLETGSQVKKGELLVRVEQSAFQLQVAEAENRLAVAGINLMKEEREAKDAQTNWKQSGLQGEPASPLVLRVPQLTAARSEVKAAQAALQYARTMLLHTEIRAPFDAVVVRRNINQGQVLFAADEIATLFGTESVEISIHLDPGSWDLLPKNVRQAKVMVFDTGKPAGWQAAVVRKSYHLDGQSRLRTLILRVEHPMDLTPPLLPGTFVRAEITGRQVPHLLKIPQSALTKQGLVWFVDQADKLRKHHVDPLFYDNGFACIPVPTTTGKGPLRVAVFPNSSFVDGLAIQPLPQKEKSDAR</sequence>
<dbReference type="Proteomes" id="UP000826725">
    <property type="component" value="Chromosome"/>
</dbReference>
<dbReference type="PANTHER" id="PTHR30469">
    <property type="entry name" value="MULTIDRUG RESISTANCE PROTEIN MDTA"/>
    <property type="match status" value="1"/>
</dbReference>
<comment type="similarity">
    <text evidence="1">Belongs to the membrane fusion protein (MFP) (TC 8.A.1) family.</text>
</comment>
<evidence type="ECO:0000256" key="1">
    <source>
        <dbReference type="ARBA" id="ARBA00009477"/>
    </source>
</evidence>
<evidence type="ECO:0000259" key="3">
    <source>
        <dbReference type="Pfam" id="PF25917"/>
    </source>
</evidence>
<dbReference type="AlphaFoldDB" id="A0A8D5JS52"/>
<evidence type="ECO:0000256" key="2">
    <source>
        <dbReference type="SAM" id="Phobius"/>
    </source>
</evidence>
<name>A0A8D5JS52_9BACT</name>
<dbReference type="NCBIfam" id="TIGR01730">
    <property type="entry name" value="RND_mfp"/>
    <property type="match status" value="1"/>
</dbReference>
<dbReference type="EMBL" id="AP024086">
    <property type="protein sequence ID" value="BCL61731.1"/>
    <property type="molecule type" value="Genomic_DNA"/>
</dbReference>
<keyword evidence="2" id="KW-1133">Transmembrane helix</keyword>
<dbReference type="GO" id="GO:0015562">
    <property type="term" value="F:efflux transmembrane transporter activity"/>
    <property type="evidence" value="ECO:0007669"/>
    <property type="project" value="TreeGrafter"/>
</dbReference>
<keyword evidence="2" id="KW-0812">Transmembrane</keyword>
<dbReference type="GO" id="GO:1990281">
    <property type="term" value="C:efflux pump complex"/>
    <property type="evidence" value="ECO:0007669"/>
    <property type="project" value="TreeGrafter"/>
</dbReference>
<protein>
    <recommendedName>
        <fullName evidence="3">Multidrug resistance protein MdtA-like barrel-sandwich hybrid domain-containing protein</fullName>
    </recommendedName>
</protein>
<feature type="transmembrane region" description="Helical" evidence="2">
    <location>
        <begin position="20"/>
        <end position="39"/>
    </location>
</feature>
<evidence type="ECO:0000313" key="5">
    <source>
        <dbReference type="Proteomes" id="UP000826725"/>
    </source>
</evidence>
<feature type="domain" description="Multidrug resistance protein MdtA-like barrel-sandwich hybrid" evidence="3">
    <location>
        <begin position="83"/>
        <end position="224"/>
    </location>
</feature>
<organism evidence="4 5">
    <name type="scientific">Desulfomarina profundi</name>
    <dbReference type="NCBI Taxonomy" id="2772557"/>
    <lineage>
        <taxon>Bacteria</taxon>
        <taxon>Pseudomonadati</taxon>
        <taxon>Thermodesulfobacteriota</taxon>
        <taxon>Desulfobulbia</taxon>
        <taxon>Desulfobulbales</taxon>
        <taxon>Desulfobulbaceae</taxon>
        <taxon>Desulfomarina</taxon>
    </lineage>
</organism>
<keyword evidence="2" id="KW-0472">Membrane</keyword>
<dbReference type="PANTHER" id="PTHR30469:SF12">
    <property type="entry name" value="MULTIDRUG RESISTANCE PROTEIN MDTA"/>
    <property type="match status" value="1"/>
</dbReference>